<evidence type="ECO:0000256" key="7">
    <source>
        <dbReference type="RuleBase" id="RU361193"/>
    </source>
</evidence>
<evidence type="ECO:0000313" key="9">
    <source>
        <dbReference type="EMBL" id="KAF2168410.1"/>
    </source>
</evidence>
<dbReference type="Gene3D" id="1.50.10.10">
    <property type="match status" value="1"/>
</dbReference>
<dbReference type="PANTHER" id="PTHR45679">
    <property type="entry name" value="ER DEGRADATION-ENHANCING ALPHA-MANNOSIDASE-LIKE PROTEIN 2"/>
    <property type="match status" value="1"/>
</dbReference>
<evidence type="ECO:0000256" key="6">
    <source>
        <dbReference type="PIRSR" id="PIRSR601382-2"/>
    </source>
</evidence>
<evidence type="ECO:0000256" key="8">
    <source>
        <dbReference type="SAM" id="MobiDB-lite"/>
    </source>
</evidence>
<dbReference type="EC" id="3.2.1.-" evidence="7"/>
<feature type="region of interest" description="Disordered" evidence="8">
    <location>
        <begin position="960"/>
        <end position="979"/>
    </location>
</feature>
<dbReference type="GO" id="GO:0005975">
    <property type="term" value="P:carbohydrate metabolic process"/>
    <property type="evidence" value="ECO:0007669"/>
    <property type="project" value="InterPro"/>
</dbReference>
<comment type="cofactor">
    <cofactor evidence="6">
        <name>Ca(2+)</name>
        <dbReference type="ChEBI" id="CHEBI:29108"/>
    </cofactor>
</comment>
<dbReference type="OrthoDB" id="8118055at2759"/>
<dbReference type="InterPro" id="IPR044674">
    <property type="entry name" value="EDEM1/2/3"/>
</dbReference>
<dbReference type="PRINTS" id="PR00747">
    <property type="entry name" value="GLYHDRLASE47"/>
</dbReference>
<dbReference type="PANTHER" id="PTHR45679:SF5">
    <property type="entry name" value="ER DEGRADATION-ENHANCING ALPHA-MANNOSIDASE-LIKE PROTEIN 1"/>
    <property type="match status" value="1"/>
</dbReference>
<keyword evidence="7 9" id="KW-0378">Hydrolase</keyword>
<dbReference type="GO" id="GO:0004571">
    <property type="term" value="F:mannosyl-oligosaccharide 1,2-alpha-mannosidase activity"/>
    <property type="evidence" value="ECO:0007669"/>
    <property type="project" value="InterPro"/>
</dbReference>
<feature type="active site" description="Proton donor" evidence="5">
    <location>
        <position position="440"/>
    </location>
</feature>
<gene>
    <name evidence="9" type="ORF">M409DRAFT_21161</name>
</gene>
<comment type="similarity">
    <text evidence="2 7">Belongs to the glycosyl hydrolase 47 family.</text>
</comment>
<feature type="active site" evidence="5">
    <location>
        <position position="461"/>
    </location>
</feature>
<name>A0A6A6CQJ1_ZASCE</name>
<keyword evidence="6" id="KW-0106">Calcium</keyword>
<sequence length="1071" mass="118366">MSADAPDRLAPTLGRDNNNDGDDTIMAHITDLRRDTKDLFYHGFDNYMSHAYPEDELKPISCEPQTRNRENPADIGLNDVLGNYSLTLIDSLSTLAILASGEKDKKDKRDPLRDFQDGVKGLVELYGDGTEGKRCGKRACGFDLNSKVQVFETNIRGVGGLISAHLFALGELPIKGYKPEWRGGKNPGIKWKNGFVYNGQLLYLAYDLAKRLLPAFSTATDIPYPRVNLRTGIPFYQDAESGFCRLDGTSTDPREITENCAAGAGSLVLEFSALSRLTGDMRFENLAKRAFWAIWNRRSSIDLLGNGIDAENGQWTIPPLSGIGAGIDSFYEYSLKSYILLSNLPYNASIYETDAPDSFLQVWERAHTAVKRHILRNKQTEKHPYYGQVDLTTGAARYGWVDNLSAYYPGLLVLAGELDEAIESHLLYSALWTRYSALPERWHAANSYIDPNFKHWAGRPEFIESTFHLYQATQDPYYLHVGEMALRDIRRRCWTKCGWADLGDVLTGEQRDRMESFFLGETAKYLYLLFNKDHPLNRLDKPVVFTTEGHPLVIPDAFRYMPFNHHIKQNIRALEALDGPLPGVCDAPPKLLPLTVSNTASRHDLFHAAALAQLQLVPVTPARSSVLKETSPDGPAISFADIRSPTNYTFYPWTLPQDLIPVNGTSSPIASPIISTLTFPNLGANTLEAEKGLIPLGALQKIVDGILINSLSNLRLNMIQEPKSLLLPDDNGVMIQEVVIGQEFRIQGIANWALGRDEKVLLSDKALQGVSPADPHFTRVKDLEMVDLVLDVPILPEGKDGEVPKEIEVSENGTLDMLWDEFDAILSSLLPGSDGGSDDDTSDLPAPRLDANGNPILTRFFVPAILPTGAGAAPLPAFMDGDIVPLTATTGKVPYSSIFYLSDTLCEYRLPSSIAKHNQVLVIQRGGCSFNDKLANIPSFAPSWDSLQLVIIVSVPEAKSPEEDDFDDHPNNRGGLIRPLLDQPQLTPNGFERRHPIAMVMVDGTRETTAALKKVSSALGNFDENGKLAEARKQNVGNGKGKKVALKGGLGVKRRYWFESMGVPIANLLMV</sequence>
<dbReference type="AlphaFoldDB" id="A0A6A6CQJ1"/>
<dbReference type="GO" id="GO:0044322">
    <property type="term" value="C:endoplasmic reticulum quality control compartment"/>
    <property type="evidence" value="ECO:0007669"/>
    <property type="project" value="GOC"/>
</dbReference>
<comment type="subcellular location">
    <subcellularLocation>
        <location evidence="1">Endoplasmic reticulum</location>
    </subcellularLocation>
</comment>
<evidence type="ECO:0000256" key="2">
    <source>
        <dbReference type="ARBA" id="ARBA00007658"/>
    </source>
</evidence>
<dbReference type="InterPro" id="IPR012341">
    <property type="entry name" value="6hp_glycosidase-like_sf"/>
</dbReference>
<feature type="active site" evidence="5">
    <location>
        <position position="328"/>
    </location>
</feature>
<accession>A0A6A6CQJ1</accession>
<feature type="active site" description="Proton donor" evidence="5">
    <location>
        <position position="152"/>
    </location>
</feature>
<dbReference type="EMBL" id="ML993590">
    <property type="protein sequence ID" value="KAF2168410.1"/>
    <property type="molecule type" value="Genomic_DNA"/>
</dbReference>
<dbReference type="UniPathway" id="UPA00378"/>
<evidence type="ECO:0000256" key="4">
    <source>
        <dbReference type="ARBA" id="ARBA00023180"/>
    </source>
</evidence>
<proteinExistence type="inferred from homology"/>
<dbReference type="RefSeq" id="XP_033669299.1">
    <property type="nucleotide sequence ID" value="XM_033805724.1"/>
</dbReference>
<feature type="binding site" evidence="6">
    <location>
        <position position="547"/>
    </location>
    <ligand>
        <name>Ca(2+)</name>
        <dbReference type="ChEBI" id="CHEBI:29108"/>
    </ligand>
</feature>
<dbReference type="Proteomes" id="UP000799537">
    <property type="component" value="Unassembled WGS sequence"/>
</dbReference>
<evidence type="ECO:0000256" key="5">
    <source>
        <dbReference type="PIRSR" id="PIRSR601382-1"/>
    </source>
</evidence>
<keyword evidence="10" id="KW-1185">Reference proteome</keyword>
<keyword evidence="3" id="KW-0256">Endoplasmic reticulum</keyword>
<dbReference type="Pfam" id="PF01532">
    <property type="entry name" value="Glyco_hydro_47"/>
    <property type="match status" value="1"/>
</dbReference>
<keyword evidence="7" id="KW-0326">Glycosidase</keyword>
<dbReference type="SUPFAM" id="SSF48225">
    <property type="entry name" value="Seven-hairpin glycosidases"/>
    <property type="match status" value="1"/>
</dbReference>
<evidence type="ECO:0000313" key="10">
    <source>
        <dbReference type="Proteomes" id="UP000799537"/>
    </source>
</evidence>
<dbReference type="GO" id="GO:0036503">
    <property type="term" value="P:ERAD pathway"/>
    <property type="evidence" value="ECO:0007669"/>
    <property type="project" value="UniProtKB-ARBA"/>
</dbReference>
<dbReference type="GO" id="GO:0005509">
    <property type="term" value="F:calcium ion binding"/>
    <property type="evidence" value="ECO:0007669"/>
    <property type="project" value="InterPro"/>
</dbReference>
<dbReference type="GO" id="GO:0016020">
    <property type="term" value="C:membrane"/>
    <property type="evidence" value="ECO:0007669"/>
    <property type="project" value="InterPro"/>
</dbReference>
<dbReference type="GO" id="GO:1904380">
    <property type="term" value="P:endoplasmic reticulum mannose trimming"/>
    <property type="evidence" value="ECO:0007669"/>
    <property type="project" value="InterPro"/>
</dbReference>
<evidence type="ECO:0000256" key="1">
    <source>
        <dbReference type="ARBA" id="ARBA00004240"/>
    </source>
</evidence>
<evidence type="ECO:0000256" key="3">
    <source>
        <dbReference type="ARBA" id="ARBA00022824"/>
    </source>
</evidence>
<organism evidence="9 10">
    <name type="scientific">Zasmidium cellare ATCC 36951</name>
    <dbReference type="NCBI Taxonomy" id="1080233"/>
    <lineage>
        <taxon>Eukaryota</taxon>
        <taxon>Fungi</taxon>
        <taxon>Dikarya</taxon>
        <taxon>Ascomycota</taxon>
        <taxon>Pezizomycotina</taxon>
        <taxon>Dothideomycetes</taxon>
        <taxon>Dothideomycetidae</taxon>
        <taxon>Mycosphaerellales</taxon>
        <taxon>Mycosphaerellaceae</taxon>
        <taxon>Zasmidium</taxon>
    </lineage>
</organism>
<dbReference type="GeneID" id="54558996"/>
<protein>
    <recommendedName>
        <fullName evidence="7">alpha-1,2-Mannosidase</fullName>
        <ecNumber evidence="7">3.2.1.-</ecNumber>
    </recommendedName>
</protein>
<feature type="region of interest" description="Disordered" evidence="8">
    <location>
        <begin position="1"/>
        <end position="23"/>
    </location>
</feature>
<reference evidence="9" key="1">
    <citation type="journal article" date="2020" name="Stud. Mycol.">
        <title>101 Dothideomycetes genomes: a test case for predicting lifestyles and emergence of pathogens.</title>
        <authorList>
            <person name="Haridas S."/>
            <person name="Albert R."/>
            <person name="Binder M."/>
            <person name="Bloem J."/>
            <person name="Labutti K."/>
            <person name="Salamov A."/>
            <person name="Andreopoulos B."/>
            <person name="Baker S."/>
            <person name="Barry K."/>
            <person name="Bills G."/>
            <person name="Bluhm B."/>
            <person name="Cannon C."/>
            <person name="Castanera R."/>
            <person name="Culley D."/>
            <person name="Daum C."/>
            <person name="Ezra D."/>
            <person name="Gonzalez J."/>
            <person name="Henrissat B."/>
            <person name="Kuo A."/>
            <person name="Liang C."/>
            <person name="Lipzen A."/>
            <person name="Lutzoni F."/>
            <person name="Magnuson J."/>
            <person name="Mondo S."/>
            <person name="Nolan M."/>
            <person name="Ohm R."/>
            <person name="Pangilinan J."/>
            <person name="Park H.-J."/>
            <person name="Ramirez L."/>
            <person name="Alfaro M."/>
            <person name="Sun H."/>
            <person name="Tritt A."/>
            <person name="Yoshinaga Y."/>
            <person name="Zwiers L.-H."/>
            <person name="Turgeon B."/>
            <person name="Goodwin S."/>
            <person name="Spatafora J."/>
            <person name="Crous P."/>
            <person name="Grigoriev I."/>
        </authorList>
    </citation>
    <scope>NUCLEOTIDE SEQUENCE</scope>
    <source>
        <strain evidence="9">ATCC 36951</strain>
    </source>
</reference>
<dbReference type="InterPro" id="IPR036026">
    <property type="entry name" value="Seven-hairpin_glycosidases"/>
</dbReference>
<keyword evidence="4" id="KW-0325">Glycoprotein</keyword>
<keyword evidence="6" id="KW-0479">Metal-binding</keyword>
<dbReference type="InterPro" id="IPR001382">
    <property type="entry name" value="Glyco_hydro_47"/>
</dbReference>